<dbReference type="InterPro" id="IPR013249">
    <property type="entry name" value="RNA_pol_sigma70_r4_t2"/>
</dbReference>
<comment type="subunit">
    <text evidence="1">Interacts transiently with the RNA polymerase catalytic core formed by RpoA, RpoB, RpoC and RpoZ (2 alpha, 1 beta, 1 beta' and 1 omega subunit) to form the RNA polymerase holoenzyme that can initiate transcription.</text>
</comment>
<name>A0A4Y9SEA6_9BURK</name>
<dbReference type="InterPro" id="IPR032710">
    <property type="entry name" value="NTF2-like_dom_sf"/>
</dbReference>
<dbReference type="SUPFAM" id="SSF54427">
    <property type="entry name" value="NTF2-like"/>
    <property type="match status" value="1"/>
</dbReference>
<dbReference type="Proteomes" id="UP000298438">
    <property type="component" value="Unassembled WGS sequence"/>
</dbReference>
<dbReference type="Gene3D" id="1.10.1740.10">
    <property type="match status" value="1"/>
</dbReference>
<dbReference type="GO" id="GO:0006352">
    <property type="term" value="P:DNA-templated transcription initiation"/>
    <property type="evidence" value="ECO:0007669"/>
    <property type="project" value="InterPro"/>
</dbReference>
<dbReference type="AlphaFoldDB" id="A0A4Y9SEA6"/>
<dbReference type="InterPro" id="IPR014284">
    <property type="entry name" value="RNA_pol_sigma-70_dom"/>
</dbReference>
<dbReference type="GO" id="GO:0003677">
    <property type="term" value="F:DNA binding"/>
    <property type="evidence" value="ECO:0007669"/>
    <property type="project" value="InterPro"/>
</dbReference>
<dbReference type="OrthoDB" id="3211555at2"/>
<dbReference type="NCBIfam" id="NF007214">
    <property type="entry name" value="PRK09636.1"/>
    <property type="match status" value="1"/>
</dbReference>
<evidence type="ECO:0000313" key="5">
    <source>
        <dbReference type="Proteomes" id="UP000298438"/>
    </source>
</evidence>
<evidence type="ECO:0000256" key="1">
    <source>
        <dbReference type="ARBA" id="ARBA00011344"/>
    </source>
</evidence>
<protein>
    <submittedName>
        <fullName evidence="4">RNA polymerase sigma-70 factor</fullName>
    </submittedName>
</protein>
<proteinExistence type="predicted"/>
<dbReference type="EMBL" id="SPVF01000122">
    <property type="protein sequence ID" value="TFW21267.1"/>
    <property type="molecule type" value="Genomic_DNA"/>
</dbReference>
<evidence type="ECO:0000259" key="2">
    <source>
        <dbReference type="Pfam" id="PF04542"/>
    </source>
</evidence>
<sequence>MTTPTDTFNALRPRLFGIAYRMLGIRADAEDIVQEAWLRWHATGHEEARIPEAWLTTVVTRLAIDRLRSARTEREHYFGPWLPEPLLEDESTPSPEQALEEAGDISTAFLLMLERLGPEERAVFLLHQVFDFDYPEVAAMVGKTEAACRKIMQRARERVREGRPRFSVNRELHIELLGRFIQASRSGDRAAVRSLLTEDATYTGDGGGKAKTTVKVVYGAERIGRLIAGLQRKYGDAMQHEIVRVNGGYGLLTWRLGVQDSITTIDIEDGKISAMYVVRNPDKLTTLRQPV</sequence>
<accession>A0A4Y9SEA6</accession>
<dbReference type="InterPro" id="IPR007627">
    <property type="entry name" value="RNA_pol_sigma70_r2"/>
</dbReference>
<comment type="caution">
    <text evidence="4">The sequence shown here is derived from an EMBL/GenBank/DDBJ whole genome shotgun (WGS) entry which is preliminary data.</text>
</comment>
<gene>
    <name evidence="4" type="ORF">E4L96_09275</name>
</gene>
<keyword evidence="5" id="KW-1185">Reference proteome</keyword>
<feature type="domain" description="RNA polymerase sigma factor 70 region 4 type 2" evidence="3">
    <location>
        <begin position="108"/>
        <end position="158"/>
    </location>
</feature>
<dbReference type="InterPro" id="IPR013325">
    <property type="entry name" value="RNA_pol_sigma_r2"/>
</dbReference>
<dbReference type="InterPro" id="IPR014303">
    <property type="entry name" value="RNA_pol_sigma-70_ECF"/>
</dbReference>
<dbReference type="SUPFAM" id="SSF88946">
    <property type="entry name" value="Sigma2 domain of RNA polymerase sigma factors"/>
    <property type="match status" value="1"/>
</dbReference>
<reference evidence="4 5" key="1">
    <citation type="submission" date="2019-03" db="EMBL/GenBank/DDBJ databases">
        <title>Draft Genome Sequence of Massilia arenosa sp. nov., a Novel Massilia Species Isolated from a Sandy-loam Maize Soil.</title>
        <authorList>
            <person name="Raths R."/>
            <person name="Peta V."/>
            <person name="Bucking H."/>
        </authorList>
    </citation>
    <scope>NUCLEOTIDE SEQUENCE [LARGE SCALE GENOMIC DNA]</scope>
    <source>
        <strain evidence="4 5">MC02</strain>
    </source>
</reference>
<dbReference type="InterPro" id="IPR036388">
    <property type="entry name" value="WH-like_DNA-bd_sf"/>
</dbReference>
<dbReference type="Gene3D" id="3.10.450.50">
    <property type="match status" value="1"/>
</dbReference>
<dbReference type="InterPro" id="IPR013324">
    <property type="entry name" value="RNA_pol_sigma_r3/r4-like"/>
</dbReference>
<feature type="domain" description="RNA polymerase sigma-70 region 2" evidence="2">
    <location>
        <begin position="8"/>
        <end position="71"/>
    </location>
</feature>
<dbReference type="InterPro" id="IPR052704">
    <property type="entry name" value="ECF_Sigma-70_Domain"/>
</dbReference>
<dbReference type="NCBIfam" id="TIGR02937">
    <property type="entry name" value="sigma70-ECF"/>
    <property type="match status" value="1"/>
</dbReference>
<dbReference type="Pfam" id="PF08281">
    <property type="entry name" value="Sigma70_r4_2"/>
    <property type="match status" value="1"/>
</dbReference>
<dbReference type="NCBIfam" id="TIGR02957">
    <property type="entry name" value="SigX4"/>
    <property type="match status" value="1"/>
</dbReference>
<dbReference type="PANTHER" id="PTHR30173">
    <property type="entry name" value="SIGMA 19 FACTOR"/>
    <property type="match status" value="1"/>
</dbReference>
<organism evidence="4 5">
    <name type="scientific">Zemynaea arenosa</name>
    <dbReference type="NCBI Taxonomy" id="2561931"/>
    <lineage>
        <taxon>Bacteria</taxon>
        <taxon>Pseudomonadati</taxon>
        <taxon>Pseudomonadota</taxon>
        <taxon>Betaproteobacteria</taxon>
        <taxon>Burkholderiales</taxon>
        <taxon>Oxalobacteraceae</taxon>
        <taxon>Telluria group</taxon>
        <taxon>Zemynaea</taxon>
    </lineage>
</organism>
<evidence type="ECO:0000259" key="3">
    <source>
        <dbReference type="Pfam" id="PF08281"/>
    </source>
</evidence>
<dbReference type="PANTHER" id="PTHR30173:SF36">
    <property type="entry name" value="ECF RNA POLYMERASE SIGMA FACTOR SIGJ"/>
    <property type="match status" value="1"/>
</dbReference>
<dbReference type="RefSeq" id="WP_135206931.1">
    <property type="nucleotide sequence ID" value="NZ_SPVF01000122.1"/>
</dbReference>
<dbReference type="GO" id="GO:0016987">
    <property type="term" value="F:sigma factor activity"/>
    <property type="evidence" value="ECO:0007669"/>
    <property type="project" value="InterPro"/>
</dbReference>
<dbReference type="SUPFAM" id="SSF88659">
    <property type="entry name" value="Sigma3 and sigma4 domains of RNA polymerase sigma factors"/>
    <property type="match status" value="1"/>
</dbReference>
<dbReference type="Gene3D" id="1.10.10.10">
    <property type="entry name" value="Winged helix-like DNA-binding domain superfamily/Winged helix DNA-binding domain"/>
    <property type="match status" value="1"/>
</dbReference>
<evidence type="ECO:0000313" key="4">
    <source>
        <dbReference type="EMBL" id="TFW21267.1"/>
    </source>
</evidence>
<dbReference type="Pfam" id="PF04542">
    <property type="entry name" value="Sigma70_r2"/>
    <property type="match status" value="1"/>
</dbReference>